<dbReference type="STRING" id="164328.H3G5T0"/>
<protein>
    <recommendedName>
        <fullName evidence="3">Protein kinase domain-containing protein</fullName>
    </recommendedName>
</protein>
<dbReference type="InterPro" id="IPR000719">
    <property type="entry name" value="Prot_kinase_dom"/>
</dbReference>
<keyword evidence="2" id="KW-0067">ATP-binding</keyword>
<dbReference type="Gene3D" id="1.10.510.10">
    <property type="entry name" value="Transferase(Phosphotransferase) domain 1"/>
    <property type="match status" value="1"/>
</dbReference>
<dbReference type="EMBL" id="DS566015">
    <property type="status" value="NOT_ANNOTATED_CDS"/>
    <property type="molecule type" value="Genomic_DNA"/>
</dbReference>
<evidence type="ECO:0000256" key="2">
    <source>
        <dbReference type="ARBA" id="ARBA00022840"/>
    </source>
</evidence>
<keyword evidence="5" id="KW-1185">Reference proteome</keyword>
<dbReference type="PANTHER" id="PTHR24346:SF30">
    <property type="entry name" value="MATERNAL EMBRYONIC LEUCINE ZIPPER KINASE"/>
    <property type="match status" value="1"/>
</dbReference>
<organism evidence="4 5">
    <name type="scientific">Phytophthora ramorum</name>
    <name type="common">Sudden oak death agent</name>
    <dbReference type="NCBI Taxonomy" id="164328"/>
    <lineage>
        <taxon>Eukaryota</taxon>
        <taxon>Sar</taxon>
        <taxon>Stramenopiles</taxon>
        <taxon>Oomycota</taxon>
        <taxon>Peronosporomycetes</taxon>
        <taxon>Peronosporales</taxon>
        <taxon>Peronosporaceae</taxon>
        <taxon>Phytophthora</taxon>
    </lineage>
</organism>
<evidence type="ECO:0000313" key="4">
    <source>
        <dbReference type="EnsemblProtists" id="Phyra43183"/>
    </source>
</evidence>
<dbReference type="InterPro" id="IPR011009">
    <property type="entry name" value="Kinase-like_dom_sf"/>
</dbReference>
<keyword evidence="1" id="KW-0547">Nucleotide-binding</keyword>
<proteinExistence type="predicted"/>
<dbReference type="eggNOG" id="KOG0583">
    <property type="taxonomic scope" value="Eukaryota"/>
</dbReference>
<sequence length="175" mass="19808">RVRQEVSVLSRLRAHPNIMRFVEVFETPTRIHAVTELVQGASLCDILRRAPGQRLTETRAKLVFRQLTAAVEVLHAQCVIHRDLKLENVLLDENSGHATVIDFGFSDFEEIIEPQATHPADNNPPKKQLKKKNFCGTPSYMAPEVVASERYDGRPVDVWSLGVLLYVMLCGKFPF</sequence>
<accession>H3G5T0</accession>
<dbReference type="PANTHER" id="PTHR24346">
    <property type="entry name" value="MAP/MICROTUBULE AFFINITY-REGULATING KINASE"/>
    <property type="match status" value="1"/>
</dbReference>
<dbReference type="InParanoid" id="H3G5T0"/>
<evidence type="ECO:0000256" key="1">
    <source>
        <dbReference type="ARBA" id="ARBA00022741"/>
    </source>
</evidence>
<dbReference type="InterPro" id="IPR008271">
    <property type="entry name" value="Ser/Thr_kinase_AS"/>
</dbReference>
<name>H3G5T0_PHYRM</name>
<evidence type="ECO:0000259" key="3">
    <source>
        <dbReference type="PROSITE" id="PS50011"/>
    </source>
</evidence>
<reference evidence="5" key="1">
    <citation type="journal article" date="2006" name="Science">
        <title>Phytophthora genome sequences uncover evolutionary origins and mechanisms of pathogenesis.</title>
        <authorList>
            <person name="Tyler B.M."/>
            <person name="Tripathy S."/>
            <person name="Zhang X."/>
            <person name="Dehal P."/>
            <person name="Jiang R.H."/>
            <person name="Aerts A."/>
            <person name="Arredondo F.D."/>
            <person name="Baxter L."/>
            <person name="Bensasson D."/>
            <person name="Beynon J.L."/>
            <person name="Chapman J."/>
            <person name="Damasceno C.M."/>
            <person name="Dorrance A.E."/>
            <person name="Dou D."/>
            <person name="Dickerman A.W."/>
            <person name="Dubchak I.L."/>
            <person name="Garbelotto M."/>
            <person name="Gijzen M."/>
            <person name="Gordon S.G."/>
            <person name="Govers F."/>
            <person name="Grunwald N.J."/>
            <person name="Huang W."/>
            <person name="Ivors K.L."/>
            <person name="Jones R.W."/>
            <person name="Kamoun S."/>
            <person name="Krampis K."/>
            <person name="Lamour K.H."/>
            <person name="Lee M.K."/>
            <person name="McDonald W.H."/>
            <person name="Medina M."/>
            <person name="Meijer H.J."/>
            <person name="Nordberg E.K."/>
            <person name="Maclean D.J."/>
            <person name="Ospina-Giraldo M.D."/>
            <person name="Morris P.F."/>
            <person name="Phuntumart V."/>
            <person name="Putnam N.H."/>
            <person name="Rash S."/>
            <person name="Rose J.K."/>
            <person name="Sakihama Y."/>
            <person name="Salamov A.A."/>
            <person name="Savidor A."/>
            <person name="Scheuring C.F."/>
            <person name="Smith B.M."/>
            <person name="Sobral B.W."/>
            <person name="Terry A."/>
            <person name="Torto-Alalibo T.A."/>
            <person name="Win J."/>
            <person name="Xu Z."/>
            <person name="Zhang H."/>
            <person name="Grigoriev I.V."/>
            <person name="Rokhsar D.S."/>
            <person name="Boore J.L."/>
        </authorList>
    </citation>
    <scope>NUCLEOTIDE SEQUENCE [LARGE SCALE GENOMIC DNA]</scope>
    <source>
        <strain evidence="5">Pr102</strain>
    </source>
</reference>
<dbReference type="GO" id="GO:0004672">
    <property type="term" value="F:protein kinase activity"/>
    <property type="evidence" value="ECO:0007669"/>
    <property type="project" value="InterPro"/>
</dbReference>
<dbReference type="AlphaFoldDB" id="H3G5T0"/>
<dbReference type="HOGENOM" id="CLU_000288_63_0_1"/>
<dbReference type="PROSITE" id="PS50011">
    <property type="entry name" value="PROTEIN_KINASE_DOM"/>
    <property type="match status" value="1"/>
</dbReference>
<dbReference type="FunFam" id="1.10.510.10:FF:002043">
    <property type="entry name" value="Uncharacterized protein"/>
    <property type="match status" value="1"/>
</dbReference>
<feature type="domain" description="Protein kinase" evidence="3">
    <location>
        <begin position="1"/>
        <end position="175"/>
    </location>
</feature>
<dbReference type="SMART" id="SM00220">
    <property type="entry name" value="S_TKc"/>
    <property type="match status" value="1"/>
</dbReference>
<dbReference type="SUPFAM" id="SSF56112">
    <property type="entry name" value="Protein kinase-like (PK-like)"/>
    <property type="match status" value="1"/>
</dbReference>
<dbReference type="PROSITE" id="PS00108">
    <property type="entry name" value="PROTEIN_KINASE_ST"/>
    <property type="match status" value="1"/>
</dbReference>
<evidence type="ECO:0000313" key="5">
    <source>
        <dbReference type="Proteomes" id="UP000005238"/>
    </source>
</evidence>
<dbReference type="GO" id="GO:0005524">
    <property type="term" value="F:ATP binding"/>
    <property type="evidence" value="ECO:0007669"/>
    <property type="project" value="UniProtKB-KW"/>
</dbReference>
<dbReference type="EnsemblProtists" id="Phyra43183">
    <property type="protein sequence ID" value="Phyra43183"/>
    <property type="gene ID" value="Phyra43183"/>
</dbReference>
<dbReference type="Pfam" id="PF00069">
    <property type="entry name" value="Pkinase"/>
    <property type="match status" value="1"/>
</dbReference>
<dbReference type="Proteomes" id="UP000005238">
    <property type="component" value="Unassembled WGS sequence"/>
</dbReference>
<dbReference type="OMA" id="HYMITAT"/>
<reference evidence="4" key="2">
    <citation type="submission" date="2015-06" db="UniProtKB">
        <authorList>
            <consortium name="EnsemblProtists"/>
        </authorList>
    </citation>
    <scope>IDENTIFICATION</scope>
    <source>
        <strain evidence="4">Pr102</strain>
    </source>
</reference>